<name>A0A8S5LXD7_9CAUD</name>
<organism evidence="2">
    <name type="scientific">Siphoviridae sp. ctOOe6</name>
    <dbReference type="NCBI Taxonomy" id="2826309"/>
    <lineage>
        <taxon>Viruses</taxon>
        <taxon>Duplodnaviria</taxon>
        <taxon>Heunggongvirae</taxon>
        <taxon>Uroviricota</taxon>
        <taxon>Caudoviricetes</taxon>
    </lineage>
</organism>
<keyword evidence="1" id="KW-1133">Transmembrane helix</keyword>
<sequence length="132" mass="15572">MKYFGENGNQFWWNDDDQDTLQIILSVLFATGGFFFLKYIKVPIGVWICVASFVLICIISSIRLIYLRKKKIFMLYMNEEGLKVHGYFIAWNQVISIEIKEVPASKPKISNFEDRIFIYYHKPGKKENFQLA</sequence>
<keyword evidence="1" id="KW-0472">Membrane</keyword>
<evidence type="ECO:0000256" key="1">
    <source>
        <dbReference type="SAM" id="Phobius"/>
    </source>
</evidence>
<protein>
    <submittedName>
        <fullName evidence="2">Uncharacterized protein</fullName>
    </submittedName>
</protein>
<reference evidence="2" key="1">
    <citation type="journal article" date="2021" name="Proc. Natl. Acad. Sci. U.S.A.">
        <title>A Catalog of Tens of Thousands of Viruses from Human Metagenomes Reveals Hidden Associations with Chronic Diseases.</title>
        <authorList>
            <person name="Tisza M.J."/>
            <person name="Buck C.B."/>
        </authorList>
    </citation>
    <scope>NUCLEOTIDE SEQUENCE</scope>
    <source>
        <strain evidence="2">CtOOe6</strain>
    </source>
</reference>
<proteinExistence type="predicted"/>
<keyword evidence="1" id="KW-0812">Transmembrane</keyword>
<accession>A0A8S5LXD7</accession>
<feature type="transmembrane region" description="Helical" evidence="1">
    <location>
        <begin position="45"/>
        <end position="66"/>
    </location>
</feature>
<dbReference type="EMBL" id="BK014763">
    <property type="protein sequence ID" value="DAD74701.1"/>
    <property type="molecule type" value="Genomic_DNA"/>
</dbReference>
<evidence type="ECO:0000313" key="2">
    <source>
        <dbReference type="EMBL" id="DAD74701.1"/>
    </source>
</evidence>
<feature type="transmembrane region" description="Helical" evidence="1">
    <location>
        <begin position="21"/>
        <end position="39"/>
    </location>
</feature>